<keyword evidence="2" id="KW-1185">Reference proteome</keyword>
<gene>
    <name evidence="1" type="ORF">HPB50_014249</name>
</gene>
<evidence type="ECO:0000313" key="2">
    <source>
        <dbReference type="Proteomes" id="UP000821845"/>
    </source>
</evidence>
<reference evidence="1" key="1">
    <citation type="submission" date="2020-05" db="EMBL/GenBank/DDBJ databases">
        <title>Large-scale comparative analyses of tick genomes elucidate their genetic diversity and vector capacities.</title>
        <authorList>
            <person name="Jia N."/>
            <person name="Wang J."/>
            <person name="Shi W."/>
            <person name="Du L."/>
            <person name="Sun Y."/>
            <person name="Zhan W."/>
            <person name="Jiang J."/>
            <person name="Wang Q."/>
            <person name="Zhang B."/>
            <person name="Ji P."/>
            <person name="Sakyi L.B."/>
            <person name="Cui X."/>
            <person name="Yuan T."/>
            <person name="Jiang B."/>
            <person name="Yang W."/>
            <person name="Lam T.T.-Y."/>
            <person name="Chang Q."/>
            <person name="Ding S."/>
            <person name="Wang X."/>
            <person name="Zhu J."/>
            <person name="Ruan X."/>
            <person name="Zhao L."/>
            <person name="Wei J."/>
            <person name="Que T."/>
            <person name="Du C."/>
            <person name="Cheng J."/>
            <person name="Dai P."/>
            <person name="Han X."/>
            <person name="Huang E."/>
            <person name="Gao Y."/>
            <person name="Liu J."/>
            <person name="Shao H."/>
            <person name="Ye R."/>
            <person name="Li L."/>
            <person name="Wei W."/>
            <person name="Wang X."/>
            <person name="Wang C."/>
            <person name="Yang T."/>
            <person name="Huo Q."/>
            <person name="Li W."/>
            <person name="Guo W."/>
            <person name="Chen H."/>
            <person name="Zhou L."/>
            <person name="Ni X."/>
            <person name="Tian J."/>
            <person name="Zhou Y."/>
            <person name="Sheng Y."/>
            <person name="Liu T."/>
            <person name="Pan Y."/>
            <person name="Xia L."/>
            <person name="Li J."/>
            <person name="Zhao F."/>
            <person name="Cao W."/>
        </authorList>
    </citation>
    <scope>NUCLEOTIDE SEQUENCE</scope>
    <source>
        <strain evidence="1">Hyas-2018</strain>
    </source>
</reference>
<protein>
    <submittedName>
        <fullName evidence="1">Uncharacterized protein</fullName>
    </submittedName>
</protein>
<proteinExistence type="predicted"/>
<sequence>MLAACCGMLFVLTSVPDRFGFSYLQYTDPTVLLALLYAYALQMLTFVTLVTTFFTSETLVVLATCFAVLVSFLPYLLFVELTVRCSPLLLRAAEHCPAAGHGHHRHLRERP</sequence>
<accession>A0ACB7S6W6</accession>
<dbReference type="Proteomes" id="UP000821845">
    <property type="component" value="Chromosome 5"/>
</dbReference>
<evidence type="ECO:0000313" key="1">
    <source>
        <dbReference type="EMBL" id="KAH6930503.1"/>
    </source>
</evidence>
<dbReference type="EMBL" id="CM023485">
    <property type="protein sequence ID" value="KAH6930503.1"/>
    <property type="molecule type" value="Genomic_DNA"/>
</dbReference>
<name>A0ACB7S6W6_HYAAI</name>
<comment type="caution">
    <text evidence="1">The sequence shown here is derived from an EMBL/GenBank/DDBJ whole genome shotgun (WGS) entry which is preliminary data.</text>
</comment>
<organism evidence="1 2">
    <name type="scientific">Hyalomma asiaticum</name>
    <name type="common">Tick</name>
    <dbReference type="NCBI Taxonomy" id="266040"/>
    <lineage>
        <taxon>Eukaryota</taxon>
        <taxon>Metazoa</taxon>
        <taxon>Ecdysozoa</taxon>
        <taxon>Arthropoda</taxon>
        <taxon>Chelicerata</taxon>
        <taxon>Arachnida</taxon>
        <taxon>Acari</taxon>
        <taxon>Parasitiformes</taxon>
        <taxon>Ixodida</taxon>
        <taxon>Ixodoidea</taxon>
        <taxon>Ixodidae</taxon>
        <taxon>Hyalomminae</taxon>
        <taxon>Hyalomma</taxon>
    </lineage>
</organism>